<dbReference type="GO" id="GO:0004633">
    <property type="term" value="F:phosphopantothenoylcysteine decarboxylase activity"/>
    <property type="evidence" value="ECO:0007669"/>
    <property type="project" value="TreeGrafter"/>
</dbReference>
<gene>
    <name evidence="2" type="ORF">GACE_1680</name>
</gene>
<accession>A0A0A7GIF7</accession>
<dbReference type="GeneID" id="24798259"/>
<dbReference type="Pfam" id="PF02441">
    <property type="entry name" value="Flavoprotein"/>
    <property type="match status" value="1"/>
</dbReference>
<dbReference type="AlphaFoldDB" id="A0A0A7GIF7"/>
<organism evidence="2 3">
    <name type="scientific">Geoglobus acetivorans</name>
    <dbReference type="NCBI Taxonomy" id="565033"/>
    <lineage>
        <taxon>Archaea</taxon>
        <taxon>Methanobacteriati</taxon>
        <taxon>Methanobacteriota</taxon>
        <taxon>Archaeoglobi</taxon>
        <taxon>Archaeoglobales</taxon>
        <taxon>Archaeoglobaceae</taxon>
        <taxon>Geoglobus</taxon>
    </lineage>
</organism>
<dbReference type="InterPro" id="IPR003382">
    <property type="entry name" value="Flavoprotein"/>
</dbReference>
<evidence type="ECO:0000259" key="1">
    <source>
        <dbReference type="Pfam" id="PF02441"/>
    </source>
</evidence>
<dbReference type="InterPro" id="IPR014072">
    <property type="entry name" value="Archaeoflavo_AfpA"/>
</dbReference>
<evidence type="ECO:0000313" key="2">
    <source>
        <dbReference type="EMBL" id="AIY90711.1"/>
    </source>
</evidence>
<dbReference type="InterPro" id="IPR036551">
    <property type="entry name" value="Flavin_trans-like"/>
</dbReference>
<dbReference type="PANTHER" id="PTHR14359:SF19">
    <property type="entry name" value="FLAVOPROTEIN"/>
    <property type="match status" value="1"/>
</dbReference>
<dbReference type="eggNOG" id="arCOG01705">
    <property type="taxonomic scope" value="Archaea"/>
</dbReference>
<dbReference type="NCBIfam" id="TIGR02699">
    <property type="entry name" value="archaeo_AfpA"/>
    <property type="match status" value="1"/>
</dbReference>
<dbReference type="PANTHER" id="PTHR14359">
    <property type="entry name" value="HOMO-OLIGOMERIC FLAVIN CONTAINING CYS DECARBOXYLASE FAMILY"/>
    <property type="match status" value="1"/>
</dbReference>
<reference evidence="2 3" key="1">
    <citation type="journal article" date="2015" name="Appl. Environ. Microbiol.">
        <title>The Geoglobus acetivorans genome: Fe(III) reduction, acetate utilization, autotrophic growth, and degradation of aromatic compounds in a hyperthermophilic archaeon.</title>
        <authorList>
            <person name="Mardanov A.V."/>
            <person name="Slododkina G.B."/>
            <person name="Slobodkin A.I."/>
            <person name="Beletsky A.V."/>
            <person name="Gavrilov S.N."/>
            <person name="Kublanov I.V."/>
            <person name="Bonch-Osmolovskaya E.A."/>
            <person name="Skryabin K.G."/>
            <person name="Ravin N.V."/>
        </authorList>
    </citation>
    <scope>NUCLEOTIDE SEQUENCE [LARGE SCALE GENOMIC DNA]</scope>
    <source>
        <strain evidence="2 3">SBH6</strain>
    </source>
</reference>
<dbReference type="Gene3D" id="3.40.50.1950">
    <property type="entry name" value="Flavin prenyltransferase-like"/>
    <property type="match status" value="1"/>
</dbReference>
<sequence>MDKKLRIAWGITGAGDRIKETFDVMKNIKRNHPVEIKVFASKAGEQVLKWYKMVDDVKNSFDGYRVEVNANSPFLAGSIQTGKYSCLVIAPATANTIAKISMGIADTLLCNSALMALKAYVPVIVMPSDYEEGEVITDLPDGKKLRLRIRKEDVDHVEKLKMIDGILVVTEPEEIERKIAEILKSRLNEE</sequence>
<dbReference type="EMBL" id="CP009552">
    <property type="protein sequence ID" value="AIY90711.1"/>
    <property type="molecule type" value="Genomic_DNA"/>
</dbReference>
<dbReference type="STRING" id="565033.GACE_1680"/>
<dbReference type="GO" id="GO:0071513">
    <property type="term" value="C:phosphopantothenoylcysteine decarboxylase complex"/>
    <property type="evidence" value="ECO:0007669"/>
    <property type="project" value="TreeGrafter"/>
</dbReference>
<dbReference type="Proteomes" id="UP000030624">
    <property type="component" value="Chromosome"/>
</dbReference>
<name>A0A0A7GIF7_GEOAI</name>
<dbReference type="GO" id="GO:0010181">
    <property type="term" value="F:FMN binding"/>
    <property type="evidence" value="ECO:0007669"/>
    <property type="project" value="TreeGrafter"/>
</dbReference>
<evidence type="ECO:0000313" key="3">
    <source>
        <dbReference type="Proteomes" id="UP000030624"/>
    </source>
</evidence>
<dbReference type="GO" id="GO:0015937">
    <property type="term" value="P:coenzyme A biosynthetic process"/>
    <property type="evidence" value="ECO:0007669"/>
    <property type="project" value="TreeGrafter"/>
</dbReference>
<feature type="domain" description="Flavoprotein" evidence="1">
    <location>
        <begin position="6"/>
        <end position="160"/>
    </location>
</feature>
<proteinExistence type="predicted"/>
<protein>
    <submittedName>
        <fullName evidence="2">Flavoprotein</fullName>
    </submittedName>
</protein>
<dbReference type="KEGG" id="gac:GACE_1680"/>
<dbReference type="HOGENOM" id="CLU_098523_0_0_2"/>
<dbReference type="RefSeq" id="WP_048092631.1">
    <property type="nucleotide sequence ID" value="NZ_CP009552.1"/>
</dbReference>
<dbReference type="SUPFAM" id="SSF52507">
    <property type="entry name" value="Homo-oligomeric flavin-containing Cys decarboxylases, HFCD"/>
    <property type="match status" value="1"/>
</dbReference>